<accession>A0A660HV86</accession>
<dbReference type="RefSeq" id="WP_054298221.1">
    <property type="nucleotide sequence ID" value="NZ_CP032683.1"/>
</dbReference>
<evidence type="ECO:0000313" key="3">
    <source>
        <dbReference type="EMBL" id="NLK31736.1"/>
    </source>
</evidence>
<dbReference type="AlphaFoldDB" id="A0A660HV86"/>
<name>A0A660HV86_9EURY</name>
<dbReference type="Proteomes" id="UP000585579">
    <property type="component" value="Unassembled WGS sequence"/>
</dbReference>
<sequence length="336" mass="38082">MENPNFEISAMNEKINRLEKTQVIKNYYLVLGGGKIGTDFLHYARKNKFPFVLVIDRDETVPASDEADIKTEVELVNLLKNKASEPSPNKVFKSPRVSGAIKREDEGESEKEGREPEIYFCKMDLKHIPFLLSHGIPEYIIPAVPCHAVAYMLSDLLKFPLEPAKNENPEKIEDKSQKGSSPVTELIIGPENQRLMAFFEKLAASFPADVIAGRYPEHGMLFFSYAREGEICPDGCPGPRDRCPTFGRIKPNTITEYARKLRQSLPGWVFESHQMKPGTGGLKGKELKQNLIEIFEFVRAFKENKSGERFENPEDRAFFIATTCTCHGVLNLFYVL</sequence>
<dbReference type="GeneID" id="53689258"/>
<reference evidence="2 4" key="1">
    <citation type="journal article" date="2016" name="Int. J. Syst. Evol. Microbiol.">
        <title>Methanosarcina flavescens sp. nov., a methanogenic archaeon isolated from a full-scale anaerobic digester.</title>
        <authorList>
            <person name="Kern T."/>
            <person name="Fischer M.A."/>
            <person name="Deppenmeier U."/>
            <person name="Schmitz R.A."/>
            <person name="Rother M."/>
        </authorList>
    </citation>
    <scope>NUCLEOTIDE SEQUENCE [LARGE SCALE GENOMIC DNA]</scope>
    <source>
        <strain evidence="2 4">E03.2</strain>
    </source>
</reference>
<dbReference type="KEGG" id="mfz:AOB57_014115"/>
<evidence type="ECO:0000313" key="2">
    <source>
        <dbReference type="EMBL" id="AYK16172.1"/>
    </source>
</evidence>
<feature type="compositionally biased region" description="Basic and acidic residues" evidence="1">
    <location>
        <begin position="101"/>
        <end position="113"/>
    </location>
</feature>
<organism evidence="2 4">
    <name type="scientific">Methanosarcina flavescens</name>
    <dbReference type="NCBI Taxonomy" id="1715806"/>
    <lineage>
        <taxon>Archaea</taxon>
        <taxon>Methanobacteriati</taxon>
        <taxon>Methanobacteriota</taxon>
        <taxon>Stenosarchaea group</taxon>
        <taxon>Methanomicrobia</taxon>
        <taxon>Methanosarcinales</taxon>
        <taxon>Methanosarcinaceae</taxon>
        <taxon>Methanosarcina</taxon>
    </lineage>
</organism>
<dbReference type="Proteomes" id="UP000053087">
    <property type="component" value="Chromosome"/>
</dbReference>
<keyword evidence="4" id="KW-1185">Reference proteome</keyword>
<reference evidence="2" key="2">
    <citation type="submission" date="2018-10" db="EMBL/GenBank/DDBJ databases">
        <authorList>
            <person name="Fischer M.A."/>
            <person name="Kern T."/>
            <person name="Deppenmeier U."/>
            <person name="Schmitz R.A."/>
            <person name="Rother M."/>
        </authorList>
    </citation>
    <scope>NUCLEOTIDE SEQUENCE</scope>
    <source>
        <strain evidence="2">E03.2</strain>
    </source>
</reference>
<evidence type="ECO:0000313" key="4">
    <source>
        <dbReference type="Proteomes" id="UP000053087"/>
    </source>
</evidence>
<gene>
    <name evidence="2" type="ORF">AOB57_014115</name>
    <name evidence="3" type="ORF">GX302_02520</name>
</gene>
<dbReference type="EMBL" id="CP032683">
    <property type="protein sequence ID" value="AYK16172.1"/>
    <property type="molecule type" value="Genomic_DNA"/>
</dbReference>
<reference evidence="3 5" key="3">
    <citation type="journal article" date="2020" name="Biotechnol. Biofuels">
        <title>New insights from the biogas microbiome by comprehensive genome-resolved metagenomics of nearly 1600 species originating from multiple anaerobic digesters.</title>
        <authorList>
            <person name="Campanaro S."/>
            <person name="Treu L."/>
            <person name="Rodriguez-R L.M."/>
            <person name="Kovalovszki A."/>
            <person name="Ziels R.M."/>
            <person name="Maus I."/>
            <person name="Zhu X."/>
            <person name="Kougias P.G."/>
            <person name="Basile A."/>
            <person name="Luo G."/>
            <person name="Schluter A."/>
            <person name="Konstantinidis K.T."/>
            <person name="Angelidaki I."/>
        </authorList>
    </citation>
    <scope>NUCLEOTIDE SEQUENCE [LARGE SCALE GENOMIC DNA]</scope>
    <source>
        <strain evidence="3">AS22ysBPME_46</strain>
    </source>
</reference>
<evidence type="ECO:0000256" key="1">
    <source>
        <dbReference type="SAM" id="MobiDB-lite"/>
    </source>
</evidence>
<feature type="region of interest" description="Disordered" evidence="1">
    <location>
        <begin position="87"/>
        <end position="113"/>
    </location>
</feature>
<evidence type="ECO:0000313" key="5">
    <source>
        <dbReference type="Proteomes" id="UP000585579"/>
    </source>
</evidence>
<protein>
    <submittedName>
        <fullName evidence="2">Uncharacterized protein</fullName>
    </submittedName>
</protein>
<dbReference type="EMBL" id="JAAYQL010000014">
    <property type="protein sequence ID" value="NLK31736.1"/>
    <property type="molecule type" value="Genomic_DNA"/>
</dbReference>
<dbReference type="OrthoDB" id="137061at2157"/>
<proteinExistence type="predicted"/>